<dbReference type="Proteomes" id="UP001307849">
    <property type="component" value="Unassembled WGS sequence"/>
</dbReference>
<dbReference type="EMBL" id="JAVHJM010000001">
    <property type="protein sequence ID" value="KAK6520224.1"/>
    <property type="molecule type" value="Genomic_DNA"/>
</dbReference>
<reference evidence="1 2" key="1">
    <citation type="submission" date="2019-10" db="EMBL/GenBank/DDBJ databases">
        <authorList>
            <person name="Palmer J.M."/>
        </authorList>
    </citation>
    <scope>NUCLEOTIDE SEQUENCE [LARGE SCALE GENOMIC DNA]</scope>
    <source>
        <strain evidence="1 2">TWF506</strain>
    </source>
</reference>
<sequence>MEKAPSEIHVQILRYLSSPDVLGTIQALPSIILSNILNWNLSFFGIEQLLILHRYLEEDESLVSAADGLVVKKKILQTLRGEFRKLADKVSNIREDDKNASTRDHKKESYLEHSLLNCYFDDIKAVVSEIEACKTKEPQESGFTVQDEIANQFLKTFHYRNKIVQEFCETVATVDPHGGTCRYDRIKPDQETFFKHLLFWRASDYIRNPGESPKPLSQRVIADRWKTFLHRIGAVFGPDTETSLRDCVLAKSVILLKYRDYTAAHASANAYNNHQTFRKMLINSSLDVEDVSTFMLLQGLDIAYNFFHEDVEAINIVISREAREIGACKTFWTNFEEPDLQ</sequence>
<accession>A0AAN8NE20</accession>
<keyword evidence="2" id="KW-1185">Reference proteome</keyword>
<organism evidence="1 2">
    <name type="scientific">Arthrobotrys conoides</name>
    <dbReference type="NCBI Taxonomy" id="74498"/>
    <lineage>
        <taxon>Eukaryota</taxon>
        <taxon>Fungi</taxon>
        <taxon>Dikarya</taxon>
        <taxon>Ascomycota</taxon>
        <taxon>Pezizomycotina</taxon>
        <taxon>Orbiliomycetes</taxon>
        <taxon>Orbiliales</taxon>
        <taxon>Orbiliaceae</taxon>
        <taxon>Arthrobotrys</taxon>
    </lineage>
</organism>
<gene>
    <name evidence="1" type="ORF">TWF506_000504</name>
</gene>
<comment type="caution">
    <text evidence="1">The sequence shown here is derived from an EMBL/GenBank/DDBJ whole genome shotgun (WGS) entry which is preliminary data.</text>
</comment>
<protein>
    <submittedName>
        <fullName evidence="1">Uncharacterized protein</fullName>
    </submittedName>
</protein>
<proteinExistence type="predicted"/>
<name>A0AAN8NE20_9PEZI</name>
<evidence type="ECO:0000313" key="2">
    <source>
        <dbReference type="Proteomes" id="UP001307849"/>
    </source>
</evidence>
<evidence type="ECO:0000313" key="1">
    <source>
        <dbReference type="EMBL" id="KAK6520224.1"/>
    </source>
</evidence>
<dbReference type="AlphaFoldDB" id="A0AAN8NE20"/>